<keyword evidence="1" id="KW-0812">Transmembrane</keyword>
<dbReference type="RefSeq" id="WP_031588914.1">
    <property type="nucleotide sequence ID" value="NZ_JNKN01000007.1"/>
</dbReference>
<proteinExistence type="predicted"/>
<keyword evidence="3" id="KW-1185">Reference proteome</keyword>
<feature type="transmembrane region" description="Helical" evidence="1">
    <location>
        <begin position="55"/>
        <end position="78"/>
    </location>
</feature>
<dbReference type="SUPFAM" id="SSF103473">
    <property type="entry name" value="MFS general substrate transporter"/>
    <property type="match status" value="1"/>
</dbReference>
<evidence type="ECO:0000313" key="3">
    <source>
        <dbReference type="Proteomes" id="UP000051841"/>
    </source>
</evidence>
<feature type="transmembrane region" description="Helical" evidence="1">
    <location>
        <begin position="203"/>
        <end position="224"/>
    </location>
</feature>
<organism evidence="2 3">
    <name type="scientific">Kandleria vitulina DSM 20405</name>
    <dbReference type="NCBI Taxonomy" id="1410657"/>
    <lineage>
        <taxon>Bacteria</taxon>
        <taxon>Bacillati</taxon>
        <taxon>Bacillota</taxon>
        <taxon>Erysipelotrichia</taxon>
        <taxon>Erysipelotrichales</taxon>
        <taxon>Coprobacillaceae</taxon>
        <taxon>Kandleria</taxon>
    </lineage>
</organism>
<reference evidence="2 3" key="1">
    <citation type="journal article" date="2015" name="Genome Announc.">
        <title>Expanding the biotechnology potential of lactobacilli through comparative genomics of 213 strains and associated genera.</title>
        <authorList>
            <person name="Sun Z."/>
            <person name="Harris H.M."/>
            <person name="McCann A."/>
            <person name="Guo C."/>
            <person name="Argimon S."/>
            <person name="Zhang W."/>
            <person name="Yang X."/>
            <person name="Jeffery I.B."/>
            <person name="Cooney J.C."/>
            <person name="Kagawa T.F."/>
            <person name="Liu W."/>
            <person name="Song Y."/>
            <person name="Salvetti E."/>
            <person name="Wrobel A."/>
            <person name="Rasinkangas P."/>
            <person name="Parkhill J."/>
            <person name="Rea M.C."/>
            <person name="O'Sullivan O."/>
            <person name="Ritari J."/>
            <person name="Douillard F.P."/>
            <person name="Paul Ross R."/>
            <person name="Yang R."/>
            <person name="Briner A.E."/>
            <person name="Felis G.E."/>
            <person name="de Vos W.M."/>
            <person name="Barrangou R."/>
            <person name="Klaenhammer T.R."/>
            <person name="Caufield P.W."/>
            <person name="Cui Y."/>
            <person name="Zhang H."/>
            <person name="O'Toole P.W."/>
        </authorList>
    </citation>
    <scope>NUCLEOTIDE SEQUENCE [LARGE SCALE GENOMIC DNA]</scope>
    <source>
        <strain evidence="2 3">DSM 20405</strain>
    </source>
</reference>
<feature type="transmembrane region" description="Helical" evidence="1">
    <location>
        <begin position="98"/>
        <end position="115"/>
    </location>
</feature>
<dbReference type="AlphaFoldDB" id="A0A0R2HMP8"/>
<evidence type="ECO:0000256" key="1">
    <source>
        <dbReference type="SAM" id="Phobius"/>
    </source>
</evidence>
<sequence>MGLTYGCVVSNCCVKFFPDKRGLVGGITTASYGLSSVIVPLIANRIIANAGVPNAFKILGLGIIIKDGAMAVSILALFNTGGRIIGGFISDRIGQLNMLMSSVAGLFLLMISKAHQIIPFYDMANIMILSSLSRFIQFLVVPLSVIVFYFNLNKEEVLSATKNFATDVIIPVAAIIFSLFLVIKFDWVSQFSIVSTDGTSVLNIAAIVAVVISYIILPVVLLIWKNTRKA</sequence>
<dbReference type="InterPro" id="IPR036259">
    <property type="entry name" value="MFS_trans_sf"/>
</dbReference>
<dbReference type="EMBL" id="JQBL01000007">
    <property type="protein sequence ID" value="KRN50589.1"/>
    <property type="molecule type" value="Genomic_DNA"/>
</dbReference>
<gene>
    <name evidence="2" type="ORF">IV49_GL001907</name>
</gene>
<keyword evidence="1" id="KW-1133">Transmembrane helix</keyword>
<dbReference type="PATRIC" id="fig|1410657.5.peg.1969"/>
<keyword evidence="1" id="KW-0472">Membrane</keyword>
<name>A0A0R2HMP8_9FIRM</name>
<comment type="caution">
    <text evidence="2">The sequence shown here is derived from an EMBL/GenBank/DDBJ whole genome shotgun (WGS) entry which is preliminary data.</text>
</comment>
<feature type="transmembrane region" description="Helical" evidence="1">
    <location>
        <begin position="164"/>
        <end position="183"/>
    </location>
</feature>
<feature type="transmembrane region" description="Helical" evidence="1">
    <location>
        <begin position="135"/>
        <end position="152"/>
    </location>
</feature>
<feature type="transmembrane region" description="Helical" evidence="1">
    <location>
        <begin position="23"/>
        <end position="43"/>
    </location>
</feature>
<accession>A0A0R2HMP8</accession>
<protein>
    <submittedName>
        <fullName evidence="2">Uncharacterized protein</fullName>
    </submittedName>
</protein>
<evidence type="ECO:0000313" key="2">
    <source>
        <dbReference type="EMBL" id="KRN50589.1"/>
    </source>
</evidence>
<dbReference type="Proteomes" id="UP000051841">
    <property type="component" value="Unassembled WGS sequence"/>
</dbReference>